<dbReference type="Gene3D" id="3.40.50.150">
    <property type="entry name" value="Vaccinia Virus protein VP39"/>
    <property type="match status" value="1"/>
</dbReference>
<evidence type="ECO:0000313" key="3">
    <source>
        <dbReference type="Proteomes" id="UP001501671"/>
    </source>
</evidence>
<dbReference type="RefSeq" id="WP_345248673.1">
    <property type="nucleotide sequence ID" value="NZ_BAABFO010000007.1"/>
</dbReference>
<gene>
    <name evidence="2" type="ORF">GCM10023144_18910</name>
</gene>
<dbReference type="Pfam" id="PF08242">
    <property type="entry name" value="Methyltransf_12"/>
    <property type="match status" value="1"/>
</dbReference>
<organism evidence="2 3">
    <name type="scientific">Pigmentiphaga soli</name>
    <dbReference type="NCBI Taxonomy" id="1007095"/>
    <lineage>
        <taxon>Bacteria</taxon>
        <taxon>Pseudomonadati</taxon>
        <taxon>Pseudomonadota</taxon>
        <taxon>Betaproteobacteria</taxon>
        <taxon>Burkholderiales</taxon>
        <taxon>Alcaligenaceae</taxon>
        <taxon>Pigmentiphaga</taxon>
    </lineage>
</organism>
<dbReference type="InterPro" id="IPR029063">
    <property type="entry name" value="SAM-dependent_MTases_sf"/>
</dbReference>
<name>A0ABP8GWD1_9BURK</name>
<feature type="domain" description="Methyltransferase type 12" evidence="1">
    <location>
        <begin position="54"/>
        <end position="150"/>
    </location>
</feature>
<accession>A0ABP8GWD1</accession>
<dbReference type="InterPro" id="IPR013217">
    <property type="entry name" value="Methyltransf_12"/>
</dbReference>
<keyword evidence="2" id="KW-0489">Methyltransferase</keyword>
<dbReference type="EMBL" id="BAABFO010000007">
    <property type="protein sequence ID" value="GAA4330859.1"/>
    <property type="molecule type" value="Genomic_DNA"/>
</dbReference>
<sequence>MTSSADKFDAGRAGEYAVQSRIALAGYEACHELAACLLSASLGHGGSARVLVVGAGGTAQEVLAAGRLEPGWRFTAVDPSAPMLASARAAVEAAGLSARTSWQLGGVETLGEERSFDAATLIGVLHHVPGRAAKLALLQEVAARLKPGAPFILAGNRGAYADRPLFLSAWATRWRMAGTAEEEVQAKIGKILQGADPPADDGDIAGLLAGAGFTAPDMFFSSLFWGGWIARRIG</sequence>
<dbReference type="SUPFAM" id="SSF53335">
    <property type="entry name" value="S-adenosyl-L-methionine-dependent methyltransferases"/>
    <property type="match status" value="1"/>
</dbReference>
<dbReference type="GO" id="GO:0008168">
    <property type="term" value="F:methyltransferase activity"/>
    <property type="evidence" value="ECO:0007669"/>
    <property type="project" value="UniProtKB-KW"/>
</dbReference>
<comment type="caution">
    <text evidence="2">The sequence shown here is derived from an EMBL/GenBank/DDBJ whole genome shotgun (WGS) entry which is preliminary data.</text>
</comment>
<keyword evidence="2" id="KW-0808">Transferase</keyword>
<proteinExistence type="predicted"/>
<reference evidence="3" key="1">
    <citation type="journal article" date="2019" name="Int. J. Syst. Evol. Microbiol.">
        <title>The Global Catalogue of Microorganisms (GCM) 10K type strain sequencing project: providing services to taxonomists for standard genome sequencing and annotation.</title>
        <authorList>
            <consortium name="The Broad Institute Genomics Platform"/>
            <consortium name="The Broad Institute Genome Sequencing Center for Infectious Disease"/>
            <person name="Wu L."/>
            <person name="Ma J."/>
        </authorList>
    </citation>
    <scope>NUCLEOTIDE SEQUENCE [LARGE SCALE GENOMIC DNA]</scope>
    <source>
        <strain evidence="3">JCM 17666</strain>
    </source>
</reference>
<evidence type="ECO:0000313" key="2">
    <source>
        <dbReference type="EMBL" id="GAA4330859.1"/>
    </source>
</evidence>
<dbReference type="GO" id="GO:0032259">
    <property type="term" value="P:methylation"/>
    <property type="evidence" value="ECO:0007669"/>
    <property type="project" value="UniProtKB-KW"/>
</dbReference>
<evidence type="ECO:0000259" key="1">
    <source>
        <dbReference type="Pfam" id="PF08242"/>
    </source>
</evidence>
<protein>
    <submittedName>
        <fullName evidence="2">Class I SAM-dependent methyltransferase</fullName>
    </submittedName>
</protein>
<keyword evidence="3" id="KW-1185">Reference proteome</keyword>
<dbReference type="CDD" id="cd02440">
    <property type="entry name" value="AdoMet_MTases"/>
    <property type="match status" value="1"/>
</dbReference>
<dbReference type="Proteomes" id="UP001501671">
    <property type="component" value="Unassembled WGS sequence"/>
</dbReference>